<dbReference type="InterPro" id="IPR058843">
    <property type="entry name" value="PH_DAAF9"/>
</dbReference>
<evidence type="ECO:0000259" key="1">
    <source>
        <dbReference type="Pfam" id="PF23281"/>
    </source>
</evidence>
<sequence>MSSRRPKRPSSARRNIKQETFSSFVSSSRLRHVQSILKGGSRAHASSPDAILCVTGIDSRYNDGCTELVNHLLFGFFENRRKELESSGFAEETIDDLLILVKHDSVHIYCNPVNYLYFLPYIAHWRNLKLHCLHPEKYDEDEEEAEEFKIHSFIAMVKDCKTIGIPYSTWAHPLPFDKFSIEKWPVIQAYALEGFGGGGFFTMKHEVVDVSKEVAELYSIMDPVSVEMLATEHLPLFERQWKTMLTTVDVEGKSGIAELTERKVCEPLRSYFSHGLVGAIKTDSFARYPFVLFGKNTNKKSLEAVRKGAVQSSDTIPSSEASHMVCQAVSPKGPLSCVRTYFFQASHKPYPVKKRCDTSDTAVSATFISQRGNFEFSIEAYDHHGRPVVLKEGESSPLIKLATVYIYNIPSIEHNGQTLGSVGFAEAFLESTIPVVNKAGSSLDSQVLFLTSHIPRQHTWQYTGQLTPDIISMIGGGDNGSLGRTLVPGDMAQVFANNGVSSPEEGHLHIFEQGIVFIHNQLGAVVLPKDKVISLEFFDGDSPSVVALLIVMYKPSLSPFLPAHLQGKNQQLVFVLTPKTKAYKAFFAEVLPLWRQEDQVPPMKLLAGDAQLPEDLAQMHNHLQLKYTVESSHGTVTPLKHAMASLQDLDRFLDHLKVSSVGRVPVASKDLSILLNQPYDAGGFDDDDQLTVTIITGIPGSYKRNLCTTLVNMAKDGQKWFVLRRPVDNIDTFDPKGLQVSLSQLIKASKRKKQSKKLHILLVTPGFTDIVDVITAIGSSEDPDIQRHLKIGAVTACVDPMNMYMEDRYTFPKLLDQCAEGWVNNVLFTSNLDLKNPFLEEAQKLIRAANPEVGFILADKGEVTRSTDLDLILSETAFMENAAKRARHLSCPGWSCGQFSSGAVVPPLTDLRLRFTQPLERPKFLGRLKELKKHFNKTSKAGNVYFVRGLLRFSDSATLLDVEYVTLSGVLVINNAEMQTPPPSANGPAGSENGHEYCLVFTGLDLEEEKLKDWMRTCAKQKPAKKSHVSQATLTKNEVAKIHKEHHLEALPPGWFYNGSHFVSLAGDKSDTHPNMDEFIANYIKQTNEEIDKYNAKIDAMNIKDLFP</sequence>
<feature type="domain" description="DAAF9 pita-bread-like" evidence="3">
    <location>
        <begin position="222"/>
        <end position="355"/>
    </location>
</feature>
<dbReference type="PANTHER" id="PTHR33664:SF1">
    <property type="entry name" value="DYNEIN AXONEMAL ASSEMBLY FACTOR 9"/>
    <property type="match status" value="1"/>
</dbReference>
<feature type="domain" description="DAAF9 CobW C-like" evidence="2">
    <location>
        <begin position="910"/>
        <end position="974"/>
    </location>
</feature>
<dbReference type="CDD" id="cd22936">
    <property type="entry name" value="shulin_C20orf194-like"/>
    <property type="match status" value="1"/>
</dbReference>
<dbReference type="Pfam" id="PF25203">
    <property type="entry name" value="PB_DAAF9"/>
    <property type="match status" value="2"/>
</dbReference>
<dbReference type="Pfam" id="PF26246">
    <property type="entry name" value="PH_DAAF9"/>
    <property type="match status" value="1"/>
</dbReference>
<evidence type="ECO:0000259" key="4">
    <source>
        <dbReference type="Pfam" id="PF25204"/>
    </source>
</evidence>
<dbReference type="InterPro" id="IPR040342">
    <property type="entry name" value="DNAAF9"/>
</dbReference>
<feature type="domain" description="DAAF9 pita-bread-like" evidence="3">
    <location>
        <begin position="371"/>
        <end position="441"/>
    </location>
</feature>
<dbReference type="InterPro" id="IPR057478">
    <property type="entry name" value="DAAF9_2"/>
</dbReference>
<dbReference type="OrthoDB" id="72033at2759"/>
<protein>
    <submittedName>
        <fullName evidence="7">Uncharacterized protein C20orf194-like</fullName>
    </submittedName>
</protein>
<keyword evidence="6" id="KW-1185">Reference proteome</keyword>
<organism evidence="6 7">
    <name type="scientific">Lingula anatina</name>
    <name type="common">Brachiopod</name>
    <name type="synonym">Lingula unguis</name>
    <dbReference type="NCBI Taxonomy" id="7574"/>
    <lineage>
        <taxon>Eukaryota</taxon>
        <taxon>Metazoa</taxon>
        <taxon>Spiralia</taxon>
        <taxon>Lophotrochozoa</taxon>
        <taxon>Brachiopoda</taxon>
        <taxon>Linguliformea</taxon>
        <taxon>Lingulata</taxon>
        <taxon>Lingulida</taxon>
        <taxon>Linguloidea</taxon>
        <taxon>Lingulidae</taxon>
        <taxon>Lingula</taxon>
    </lineage>
</organism>
<dbReference type="GeneID" id="106179872"/>
<dbReference type="Pfam" id="PF23281">
    <property type="entry name" value="DAAF9_N"/>
    <property type="match status" value="1"/>
</dbReference>
<evidence type="ECO:0000259" key="5">
    <source>
        <dbReference type="Pfam" id="PF26246"/>
    </source>
</evidence>
<dbReference type="Proteomes" id="UP000085678">
    <property type="component" value="Unplaced"/>
</dbReference>
<dbReference type="KEGG" id="lak:106179872"/>
<accession>A0A1S3K925</accession>
<proteinExistence type="predicted"/>
<name>A0A1S3K925_LINAN</name>
<dbReference type="InParanoid" id="A0A1S3K925"/>
<evidence type="ECO:0000313" key="7">
    <source>
        <dbReference type="RefSeq" id="XP_013419123.1"/>
    </source>
</evidence>
<evidence type="ECO:0000313" key="6">
    <source>
        <dbReference type="Proteomes" id="UP000085678"/>
    </source>
</evidence>
<dbReference type="RefSeq" id="XP_013419123.1">
    <property type="nucleotide sequence ID" value="XM_013563669.1"/>
</dbReference>
<feature type="domain" description="DAAF9 N-terminal" evidence="1">
    <location>
        <begin position="8"/>
        <end position="218"/>
    </location>
</feature>
<dbReference type="OMA" id="HPAGEKW"/>
<evidence type="ECO:0000259" key="3">
    <source>
        <dbReference type="Pfam" id="PF25203"/>
    </source>
</evidence>
<dbReference type="Pfam" id="PF25204">
    <property type="entry name" value="DAAF9_2"/>
    <property type="match status" value="1"/>
</dbReference>
<gene>
    <name evidence="7" type="primary">LOC106179872</name>
</gene>
<reference evidence="7" key="1">
    <citation type="submission" date="2025-08" db="UniProtKB">
        <authorList>
            <consortium name="RefSeq"/>
        </authorList>
    </citation>
    <scope>IDENTIFICATION</scope>
    <source>
        <tissue evidence="7">Gonads</tissue>
    </source>
</reference>
<dbReference type="InterPro" id="IPR056414">
    <property type="entry name" value="DAAF9_CobW_C"/>
</dbReference>
<dbReference type="PANTHER" id="PTHR33664">
    <property type="entry name" value="RCG26366"/>
    <property type="match status" value="1"/>
</dbReference>
<dbReference type="InterPro" id="IPR056498">
    <property type="entry name" value="DAAF9_N"/>
</dbReference>
<feature type="domain" description="DAAF9" evidence="4">
    <location>
        <begin position="692"/>
        <end position="894"/>
    </location>
</feature>
<dbReference type="InterPro" id="IPR058844">
    <property type="entry name" value="PB_DAAF9"/>
</dbReference>
<dbReference type="Pfam" id="PF23319">
    <property type="entry name" value="CobW_C_DAAF9"/>
    <property type="match status" value="1"/>
</dbReference>
<feature type="domain" description="DAAF9 PH" evidence="5">
    <location>
        <begin position="477"/>
        <end position="663"/>
    </location>
</feature>
<dbReference type="AlphaFoldDB" id="A0A1S3K925"/>
<evidence type="ECO:0000259" key="2">
    <source>
        <dbReference type="Pfam" id="PF23319"/>
    </source>
</evidence>